<protein>
    <submittedName>
        <fullName evidence="2">VOC family protein</fullName>
    </submittedName>
</protein>
<reference evidence="2" key="1">
    <citation type="submission" date="2021-04" db="EMBL/GenBank/DDBJ databases">
        <title>Isolation and polyphasic classification of algal microorganism.</title>
        <authorList>
            <person name="Wang S."/>
        </authorList>
    </citation>
    <scope>NUCLEOTIDE SEQUENCE</scope>
    <source>
        <strain evidence="2">720a</strain>
    </source>
</reference>
<comment type="caution">
    <text evidence="2">The sequence shown here is derived from an EMBL/GenBank/DDBJ whole genome shotgun (WGS) entry which is preliminary data.</text>
</comment>
<keyword evidence="3" id="KW-1185">Reference proteome</keyword>
<sequence length="119" mass="13518">MNSPIKNQVNTIFVSVSELHRSVKWYCDLLGQKYQAEHLNQPVYKLDINHHTGLILDAGPRGKVQKVTPSPHPLYNFHTDDIQAAFRFVEKPNYQITSPITAFTAVKDPDENIIMVCNG</sequence>
<organism evidence="2 3">
    <name type="scientific">Virgibacillus salarius</name>
    <dbReference type="NCBI Taxonomy" id="447199"/>
    <lineage>
        <taxon>Bacteria</taxon>
        <taxon>Bacillati</taxon>
        <taxon>Bacillota</taxon>
        <taxon>Bacilli</taxon>
        <taxon>Bacillales</taxon>
        <taxon>Bacillaceae</taxon>
        <taxon>Virgibacillus</taxon>
    </lineage>
</organism>
<dbReference type="AlphaFoldDB" id="A0A941DVI6"/>
<gene>
    <name evidence="2" type="ORF">KCX74_02960</name>
</gene>
<dbReference type="Proteomes" id="UP000675284">
    <property type="component" value="Unassembled WGS sequence"/>
</dbReference>
<name>A0A941DVI6_9BACI</name>
<dbReference type="SUPFAM" id="SSF54593">
    <property type="entry name" value="Glyoxalase/Bleomycin resistance protein/Dihydroxybiphenyl dioxygenase"/>
    <property type="match status" value="1"/>
</dbReference>
<dbReference type="InterPro" id="IPR004360">
    <property type="entry name" value="Glyas_Fos-R_dOase_dom"/>
</dbReference>
<evidence type="ECO:0000313" key="3">
    <source>
        <dbReference type="Proteomes" id="UP000675284"/>
    </source>
</evidence>
<accession>A0A941DVI6</accession>
<dbReference type="Pfam" id="PF00903">
    <property type="entry name" value="Glyoxalase"/>
    <property type="match status" value="1"/>
</dbReference>
<evidence type="ECO:0000259" key="1">
    <source>
        <dbReference type="Pfam" id="PF00903"/>
    </source>
</evidence>
<feature type="domain" description="Glyoxalase/fosfomycin resistance/dioxygenase" evidence="1">
    <location>
        <begin position="9"/>
        <end position="115"/>
    </location>
</feature>
<evidence type="ECO:0000313" key="2">
    <source>
        <dbReference type="EMBL" id="MBR7794998.1"/>
    </source>
</evidence>
<dbReference type="InterPro" id="IPR029068">
    <property type="entry name" value="Glyas_Bleomycin-R_OHBP_Dase"/>
</dbReference>
<proteinExistence type="predicted"/>
<dbReference type="RefSeq" id="WP_026680426.1">
    <property type="nucleotide sequence ID" value="NZ_JAGSOT010000005.1"/>
</dbReference>
<dbReference type="Gene3D" id="3.10.180.10">
    <property type="entry name" value="2,3-Dihydroxybiphenyl 1,2-Dioxygenase, domain 1"/>
    <property type="match status" value="1"/>
</dbReference>
<dbReference type="EMBL" id="JAGSOT010000005">
    <property type="protein sequence ID" value="MBR7794998.1"/>
    <property type="molecule type" value="Genomic_DNA"/>
</dbReference>